<keyword evidence="4" id="KW-1185">Reference proteome</keyword>
<feature type="region of interest" description="Disordered" evidence="1">
    <location>
        <begin position="1258"/>
        <end position="1289"/>
    </location>
</feature>
<name>A0A1Y1JZM7_PHOPY</name>
<evidence type="ECO:0000313" key="3">
    <source>
        <dbReference type="EMBL" id="KAB0802964.1"/>
    </source>
</evidence>
<evidence type="ECO:0000256" key="1">
    <source>
        <dbReference type="SAM" id="MobiDB-lite"/>
    </source>
</evidence>
<evidence type="ECO:0000313" key="4">
    <source>
        <dbReference type="Proteomes" id="UP000327044"/>
    </source>
</evidence>
<reference evidence="2" key="1">
    <citation type="journal article" date="2016" name="Sci. Rep.">
        <title>Molecular characterization of firefly nuptial gifts: a multi-omics approach sheds light on postcopulatory sexual selection.</title>
        <authorList>
            <person name="Al-Wathiqui N."/>
            <person name="Fallon T.R."/>
            <person name="South A."/>
            <person name="Weng J.K."/>
            <person name="Lewis S.M."/>
        </authorList>
    </citation>
    <scope>NUCLEOTIDE SEQUENCE</scope>
</reference>
<dbReference type="EMBL" id="VVIM01000002">
    <property type="protein sequence ID" value="KAB0802964.1"/>
    <property type="molecule type" value="Genomic_DNA"/>
</dbReference>
<protein>
    <recommendedName>
        <fullName evidence="5">Separase</fullName>
    </recommendedName>
</protein>
<gene>
    <name evidence="3" type="ORF">PPYR_05150</name>
</gene>
<reference evidence="3 4" key="2">
    <citation type="journal article" date="2018" name="Elife">
        <title>Firefly genomes illuminate parallel origins of bioluminescence in beetles.</title>
        <authorList>
            <person name="Fallon T.R."/>
            <person name="Lower S.E."/>
            <person name="Chang C.H."/>
            <person name="Bessho-Uehara M."/>
            <person name="Martin G.J."/>
            <person name="Bewick A.J."/>
            <person name="Behringer M."/>
            <person name="Debat H.J."/>
            <person name="Wong I."/>
            <person name="Day J.C."/>
            <person name="Suvorov A."/>
            <person name="Silva C.J."/>
            <person name="Stanger-Hall K.F."/>
            <person name="Hall D.W."/>
            <person name="Schmitz R.J."/>
            <person name="Nelson D.R."/>
            <person name="Lewis S.M."/>
            <person name="Shigenobu S."/>
            <person name="Bybee S.M."/>
            <person name="Larracuente A.M."/>
            <person name="Oba Y."/>
            <person name="Weng J.K."/>
        </authorList>
    </citation>
    <scope>NUCLEOTIDE SEQUENCE [LARGE SCALE GENOMIC DNA]</scope>
    <source>
        <strain evidence="3">1611_PpyrPB1</strain>
        <tissue evidence="3">Whole body</tissue>
    </source>
</reference>
<feature type="compositionally biased region" description="Polar residues" evidence="1">
    <location>
        <begin position="1262"/>
        <end position="1271"/>
    </location>
</feature>
<dbReference type="Proteomes" id="UP000327044">
    <property type="component" value="Unassembled WGS sequence"/>
</dbReference>
<dbReference type="InParanoid" id="A0A1Y1JZM7"/>
<dbReference type="OrthoDB" id="6776738at2759"/>
<evidence type="ECO:0008006" key="5">
    <source>
        <dbReference type="Google" id="ProtNLM"/>
    </source>
</evidence>
<accession>A0A1Y1JZM7</accession>
<organism evidence="2">
    <name type="scientific">Photinus pyralis</name>
    <name type="common">Common eastern firefly</name>
    <name type="synonym">Lampyris pyralis</name>
    <dbReference type="NCBI Taxonomy" id="7054"/>
    <lineage>
        <taxon>Eukaryota</taxon>
        <taxon>Metazoa</taxon>
        <taxon>Ecdysozoa</taxon>
        <taxon>Arthropoda</taxon>
        <taxon>Hexapoda</taxon>
        <taxon>Insecta</taxon>
        <taxon>Pterygota</taxon>
        <taxon>Neoptera</taxon>
        <taxon>Endopterygota</taxon>
        <taxon>Coleoptera</taxon>
        <taxon>Polyphaga</taxon>
        <taxon>Elateriformia</taxon>
        <taxon>Elateroidea</taxon>
        <taxon>Lampyridae</taxon>
        <taxon>Lampyrinae</taxon>
        <taxon>Photinus</taxon>
    </lineage>
</organism>
<proteinExistence type="predicted"/>
<dbReference type="EMBL" id="GEZM01102428">
    <property type="protein sequence ID" value="JAV51877.1"/>
    <property type="molecule type" value="Transcribed_RNA"/>
</dbReference>
<evidence type="ECO:0000313" key="2">
    <source>
        <dbReference type="EMBL" id="JAV51877.1"/>
    </source>
</evidence>
<reference evidence="3" key="3">
    <citation type="submission" date="2019-08" db="EMBL/GenBank/DDBJ databases">
        <authorList>
            <consortium name="Photinus pyralis genome working group"/>
            <person name="Fallon T.R."/>
            <person name="Sander Lower S.E."/>
            <person name="Weng J.-K."/>
        </authorList>
    </citation>
    <scope>NUCLEOTIDE SEQUENCE</scope>
    <source>
        <strain evidence="3">1611_PpyrPB1</strain>
        <tissue evidence="3">Whole body</tissue>
    </source>
</reference>
<sequence length="1407" mass="161160">MDKNTRKVLQSASEGNFGFVYGCVIEDESLQRSNIATNIVIECCRVFTGKAPLKIVDNDLLKLLRTCVLHIDRLNDKLCLSYLRAVYFIFKYCMEKDRLDMVFQLEQITINNFITLENEELKKTYNTICSLFHNALSKMSTLTQFDRNDPIYFQLCLHALKMYSKLFANHITIATKACKYLQVSRCYTCNVDLQCKYYLTLFDVLKAIRGEELFPASIKILELIIKNLLRQNEFETIRSIAAQIRLSIEPAVEGISLEVLEVILSASELLVEFATPNGAKLMRKLEERLRNFSRYRTKSDEFQYACKLLYIILKKLLDHFTRASPSDWKLNMDVGAHLALYKLLGVIVRTTSKSDATCHTSSGRCDVDTNIHFATNVMALIGGFTKFSIDQEVTVTNSMSNQTFLYLEHACKNLQILKSRGCDNWKSLWAEIGILIYNVAVKLYCLKHGESQRYFILLVKNLVTLEGTSSSEIFAIDALATSLKCLIELHLDCDNYSKSLMFCAIYILLRPESHHAPFKQWVTIKSKEKQSEFSTQTFQETTIRQALKENRNEILAISMEFEQCLELVTVNRLLPLELVSYANMWPSRVAMLAAFKEIYKYCDVLTTVDVLINAWGKSIASMHPELYDLLTPIMQRFEEEIATLPNNVFHQLSFARLCTMKYYSQVAEIRRKNSNDMTKCATTNEFSNDSSDMVAYYTFLNVEEQIEIMKYLVQALDVYNAHIPTSVTPHLIDLLMEIFDVAINIGFEFRLYCNSLQATRAWWLCLKISRLLQHDLYMLKSIGFLLENANLNSNGTRGLLAEADLIIQRLNVATSESHDVLVMFYVNVSVMYLKNQQIQEGYENYEKALKWFQQIDNKEDLILSAWVQYLHALYLFMPCSFALGTHNDSSLGKLLQISKTISNYTKEKGCTSPERLCLLFEVNCTIIHNYKWMYLPREVRCYSRDLLVLAQKLVIPLRTAIILCYLGHADLQSSRINDCQVKLVGLLNILGLDHNNYAIPKVAISNNSKDITVKEEMGEITERFGEILLDCPKSHTDFARTGSPSFAKTFSLPTMFTHSNECHCYYCLSVEYQMLIINVVHLDAILNVTSNDDKAAVTCFEQVKQIYKKVCLDNYIEKLNDVVSSNIFFDSKSILVESYYAVLLDYTKYFSRKNNLLKAKGLLEELMNSFSTKICCNPYLFNEIYLEYATLLLRNPKYKECPKVKTKVTLSLDSNDHCLHTPESKQSKVIFHKSYSPNPESPPKKTWKRIKCNFSDSEEELNPSSNSQTDVFTPLCPKEPVARTNPKTTKKAEEILNKISINVTEADSSVVVPLSPNAYTPNALKAAQGLKSRTKLLTNKLKLATAQQNGVVGGRSTKEDVKQSEGKNACKNLMNELCAAEKKTIYRKKQNKDERPTRVTRANARVM</sequence>